<feature type="compositionally biased region" description="Basic residues" evidence="1">
    <location>
        <begin position="102"/>
        <end position="111"/>
    </location>
</feature>
<comment type="caution">
    <text evidence="2">The sequence shown here is derived from an EMBL/GenBank/DDBJ whole genome shotgun (WGS) entry which is preliminary data.</text>
</comment>
<dbReference type="EMBL" id="JAEPRD010000079">
    <property type="protein sequence ID" value="KAG2200768.1"/>
    <property type="molecule type" value="Genomic_DNA"/>
</dbReference>
<gene>
    <name evidence="2" type="ORF">INT47_002812</name>
</gene>
<proteinExistence type="predicted"/>
<evidence type="ECO:0000256" key="1">
    <source>
        <dbReference type="SAM" id="MobiDB-lite"/>
    </source>
</evidence>
<dbReference type="AlphaFoldDB" id="A0A8H7V2C1"/>
<protein>
    <submittedName>
        <fullName evidence="2">Uncharacterized protein</fullName>
    </submittedName>
</protein>
<dbReference type="Proteomes" id="UP000603453">
    <property type="component" value="Unassembled WGS sequence"/>
</dbReference>
<sequence>MIVYEPDVLKSHVTIRTNLTEPINNMDMDMPLEVELRLKKSKAQKRRFVPNINQANRKRPKKPMIVDEPDVLKSHVTIRTNLTEPINNMDMDMPLEVELRLKKSKAQKRRFVPNINQANRKRPKK</sequence>
<name>A0A8H7V2C1_9FUNG</name>
<evidence type="ECO:0000313" key="3">
    <source>
        <dbReference type="Proteomes" id="UP000603453"/>
    </source>
</evidence>
<feature type="region of interest" description="Disordered" evidence="1">
    <location>
        <begin position="102"/>
        <end position="125"/>
    </location>
</feature>
<accession>A0A8H7V2C1</accession>
<reference evidence="2" key="1">
    <citation type="submission" date="2020-12" db="EMBL/GenBank/DDBJ databases">
        <title>Metabolic potential, ecology and presence of endohyphal bacteria is reflected in genomic diversity of Mucoromycotina.</title>
        <authorList>
            <person name="Muszewska A."/>
            <person name="Okrasinska A."/>
            <person name="Steczkiewicz K."/>
            <person name="Drgas O."/>
            <person name="Orlowska M."/>
            <person name="Perlinska-Lenart U."/>
            <person name="Aleksandrzak-Piekarczyk T."/>
            <person name="Szatraj K."/>
            <person name="Zielenkiewicz U."/>
            <person name="Pilsyk S."/>
            <person name="Malc E."/>
            <person name="Mieczkowski P."/>
            <person name="Kruszewska J.S."/>
            <person name="Biernat P."/>
            <person name="Pawlowska J."/>
        </authorList>
    </citation>
    <scope>NUCLEOTIDE SEQUENCE</scope>
    <source>
        <strain evidence="2">WA0000017839</strain>
    </source>
</reference>
<organism evidence="2 3">
    <name type="scientific">Mucor saturninus</name>
    <dbReference type="NCBI Taxonomy" id="64648"/>
    <lineage>
        <taxon>Eukaryota</taxon>
        <taxon>Fungi</taxon>
        <taxon>Fungi incertae sedis</taxon>
        <taxon>Mucoromycota</taxon>
        <taxon>Mucoromycotina</taxon>
        <taxon>Mucoromycetes</taxon>
        <taxon>Mucorales</taxon>
        <taxon>Mucorineae</taxon>
        <taxon>Mucoraceae</taxon>
        <taxon>Mucor</taxon>
    </lineage>
</organism>
<keyword evidence="3" id="KW-1185">Reference proteome</keyword>
<evidence type="ECO:0000313" key="2">
    <source>
        <dbReference type="EMBL" id="KAG2200768.1"/>
    </source>
</evidence>